<proteinExistence type="inferred from homology"/>
<dbReference type="PANTHER" id="PTHR43827:SF3">
    <property type="entry name" value="NADP-DEPENDENT OXIDOREDUCTASE DOMAIN-CONTAINING PROTEIN"/>
    <property type="match status" value="1"/>
</dbReference>
<organism evidence="8 9">
    <name type="scientific">Thermopolyspora flexuosa</name>
    <dbReference type="NCBI Taxonomy" id="103836"/>
    <lineage>
        <taxon>Bacteria</taxon>
        <taxon>Bacillati</taxon>
        <taxon>Actinomycetota</taxon>
        <taxon>Actinomycetes</taxon>
        <taxon>Streptosporangiales</taxon>
        <taxon>Streptosporangiaceae</taxon>
        <taxon>Thermopolyspora</taxon>
    </lineage>
</organism>
<evidence type="ECO:0000256" key="5">
    <source>
        <dbReference type="PIRSR" id="PIRSR000097-2"/>
    </source>
</evidence>
<dbReference type="PIRSF" id="PIRSF000097">
    <property type="entry name" value="AKR"/>
    <property type="match status" value="1"/>
</dbReference>
<feature type="binding site" evidence="5">
    <location>
        <position position="110"/>
    </location>
    <ligand>
        <name>substrate</name>
    </ligand>
</feature>
<dbReference type="Proteomes" id="UP000319213">
    <property type="component" value="Unassembled WGS sequence"/>
</dbReference>
<dbReference type="RefSeq" id="WP_211350484.1">
    <property type="nucleotide sequence ID" value="NZ_BMPV01000002.1"/>
</dbReference>
<keyword evidence="9" id="KW-1185">Reference proteome</keyword>
<feature type="site" description="Lowers pKa of active site Tyr" evidence="6">
    <location>
        <position position="79"/>
    </location>
</feature>
<keyword evidence="2" id="KW-0521">NADP</keyword>
<dbReference type="InterPro" id="IPR018170">
    <property type="entry name" value="Aldo/ket_reductase_CS"/>
</dbReference>
<gene>
    <name evidence="8" type="ORF">FHX40_4671</name>
</gene>
<evidence type="ECO:0000256" key="3">
    <source>
        <dbReference type="ARBA" id="ARBA00023002"/>
    </source>
</evidence>
<feature type="active site" description="Proton donor" evidence="4">
    <location>
        <position position="54"/>
    </location>
</feature>
<evidence type="ECO:0000259" key="7">
    <source>
        <dbReference type="Pfam" id="PF00248"/>
    </source>
</evidence>
<keyword evidence="3" id="KW-0560">Oxidoreductase</keyword>
<evidence type="ECO:0000256" key="2">
    <source>
        <dbReference type="ARBA" id="ARBA00022857"/>
    </source>
</evidence>
<evidence type="ECO:0000256" key="1">
    <source>
        <dbReference type="ARBA" id="ARBA00007905"/>
    </source>
</evidence>
<dbReference type="AlphaFoldDB" id="A0A543IPM9"/>
<dbReference type="InterPro" id="IPR023210">
    <property type="entry name" value="NADP_OxRdtase_dom"/>
</dbReference>
<protein>
    <submittedName>
        <fullName evidence="8">Diketogulonate reductase-like aldo/keto reductase</fullName>
    </submittedName>
</protein>
<dbReference type="InterPro" id="IPR020471">
    <property type="entry name" value="AKR"/>
</dbReference>
<dbReference type="FunFam" id="3.20.20.100:FF:000002">
    <property type="entry name" value="2,5-diketo-D-gluconic acid reductase A"/>
    <property type="match status" value="1"/>
</dbReference>
<evidence type="ECO:0000313" key="8">
    <source>
        <dbReference type="EMBL" id="TQM72525.1"/>
    </source>
</evidence>
<feature type="domain" description="NADP-dependent oxidoreductase" evidence="7">
    <location>
        <begin position="21"/>
        <end position="259"/>
    </location>
</feature>
<name>A0A543IPM9_9ACTN</name>
<dbReference type="Pfam" id="PF00248">
    <property type="entry name" value="Aldo_ket_red"/>
    <property type="match status" value="1"/>
</dbReference>
<dbReference type="CDD" id="cd19071">
    <property type="entry name" value="AKR_AKR1-5-like"/>
    <property type="match status" value="1"/>
</dbReference>
<comment type="caution">
    <text evidence="8">The sequence shown here is derived from an EMBL/GenBank/DDBJ whole genome shotgun (WGS) entry which is preliminary data.</text>
</comment>
<dbReference type="GO" id="GO:0016616">
    <property type="term" value="F:oxidoreductase activity, acting on the CH-OH group of donors, NAD or NADP as acceptor"/>
    <property type="evidence" value="ECO:0007669"/>
    <property type="project" value="UniProtKB-ARBA"/>
</dbReference>
<evidence type="ECO:0000256" key="4">
    <source>
        <dbReference type="PIRSR" id="PIRSR000097-1"/>
    </source>
</evidence>
<evidence type="ECO:0000256" key="6">
    <source>
        <dbReference type="PIRSR" id="PIRSR000097-3"/>
    </source>
</evidence>
<comment type="similarity">
    <text evidence="1">Belongs to the aldo/keto reductase family.</text>
</comment>
<dbReference type="Gene3D" id="3.20.20.100">
    <property type="entry name" value="NADP-dependent oxidoreductase domain"/>
    <property type="match status" value="1"/>
</dbReference>
<sequence>MARTREIPTVRLGDRAVMPVVGFGTWRLTGQEAYEATRAALELGYRHIDTATMYGNEAEIGRAVRDSGIDRGEVFITTKLPQGNAGRERETIERSLRELGTDYVDLWLVHWPPSPDVLVRTWQEMLNARDRGLARAVGVSNHSIAQIDEITRATGEAPAVNQIPWSPPRHSAGLLRQHRERGIVVEGYSPIKGTDLGHPVLAEIARSHGVTPAQVVLRWHLQHDIVVIPKSARRERIAENADLFGFTLSAEEMARIDAMAD</sequence>
<dbReference type="InterPro" id="IPR036812">
    <property type="entry name" value="NAD(P)_OxRdtase_dom_sf"/>
</dbReference>
<dbReference type="PROSITE" id="PS00798">
    <property type="entry name" value="ALDOKETO_REDUCTASE_1"/>
    <property type="match status" value="1"/>
</dbReference>
<dbReference type="SUPFAM" id="SSF51430">
    <property type="entry name" value="NAD(P)-linked oxidoreductase"/>
    <property type="match status" value="1"/>
</dbReference>
<evidence type="ECO:0000313" key="9">
    <source>
        <dbReference type="Proteomes" id="UP000319213"/>
    </source>
</evidence>
<dbReference type="PRINTS" id="PR00069">
    <property type="entry name" value="ALDKETRDTASE"/>
</dbReference>
<accession>A0A543IPM9</accession>
<dbReference type="EMBL" id="VFPQ01000002">
    <property type="protein sequence ID" value="TQM72525.1"/>
    <property type="molecule type" value="Genomic_DNA"/>
</dbReference>
<dbReference type="PANTHER" id="PTHR43827">
    <property type="entry name" value="2,5-DIKETO-D-GLUCONIC ACID REDUCTASE"/>
    <property type="match status" value="1"/>
</dbReference>
<reference evidence="8 9" key="1">
    <citation type="submission" date="2019-06" db="EMBL/GenBank/DDBJ databases">
        <title>Sequencing the genomes of 1000 actinobacteria strains.</title>
        <authorList>
            <person name="Klenk H.-P."/>
        </authorList>
    </citation>
    <scope>NUCLEOTIDE SEQUENCE [LARGE SCALE GENOMIC DNA]</scope>
    <source>
        <strain evidence="8 9">DSM 43186</strain>
    </source>
</reference>